<accession>A0ACB9IDI3</accession>
<protein>
    <submittedName>
        <fullName evidence="1">Uncharacterized protein</fullName>
    </submittedName>
</protein>
<gene>
    <name evidence="1" type="ORF">L1987_28012</name>
</gene>
<organism evidence="1 2">
    <name type="scientific">Smallanthus sonchifolius</name>
    <dbReference type="NCBI Taxonomy" id="185202"/>
    <lineage>
        <taxon>Eukaryota</taxon>
        <taxon>Viridiplantae</taxon>
        <taxon>Streptophyta</taxon>
        <taxon>Embryophyta</taxon>
        <taxon>Tracheophyta</taxon>
        <taxon>Spermatophyta</taxon>
        <taxon>Magnoliopsida</taxon>
        <taxon>eudicotyledons</taxon>
        <taxon>Gunneridae</taxon>
        <taxon>Pentapetalae</taxon>
        <taxon>asterids</taxon>
        <taxon>campanulids</taxon>
        <taxon>Asterales</taxon>
        <taxon>Asteraceae</taxon>
        <taxon>Asteroideae</taxon>
        <taxon>Heliantheae alliance</taxon>
        <taxon>Millerieae</taxon>
        <taxon>Smallanthus</taxon>
    </lineage>
</organism>
<evidence type="ECO:0000313" key="1">
    <source>
        <dbReference type="EMBL" id="KAI3805541.1"/>
    </source>
</evidence>
<proteinExistence type="predicted"/>
<sequence>MITWPGAFYPIPMVSKQIMGANSEGFGLSLGYTNKTVKLFDLQKLGVPLHTYNLPNDDVVQIGWSPDNLKIASVSDEPSHFSGACYFLH</sequence>
<name>A0ACB9IDI3_9ASTR</name>
<dbReference type="EMBL" id="CM042026">
    <property type="protein sequence ID" value="KAI3805541.1"/>
    <property type="molecule type" value="Genomic_DNA"/>
</dbReference>
<keyword evidence="2" id="KW-1185">Reference proteome</keyword>
<evidence type="ECO:0000313" key="2">
    <source>
        <dbReference type="Proteomes" id="UP001056120"/>
    </source>
</evidence>
<reference evidence="2" key="1">
    <citation type="journal article" date="2022" name="Mol. Ecol. Resour.">
        <title>The genomes of chicory, endive, great burdock and yacon provide insights into Asteraceae palaeo-polyploidization history and plant inulin production.</title>
        <authorList>
            <person name="Fan W."/>
            <person name="Wang S."/>
            <person name="Wang H."/>
            <person name="Wang A."/>
            <person name="Jiang F."/>
            <person name="Liu H."/>
            <person name="Zhao H."/>
            <person name="Xu D."/>
            <person name="Zhang Y."/>
        </authorList>
    </citation>
    <scope>NUCLEOTIDE SEQUENCE [LARGE SCALE GENOMIC DNA]</scope>
    <source>
        <strain evidence="2">cv. Yunnan</strain>
    </source>
</reference>
<reference evidence="1 2" key="2">
    <citation type="journal article" date="2022" name="Mol. Ecol. Resour.">
        <title>The genomes of chicory, endive, great burdock and yacon provide insights into Asteraceae paleo-polyploidization history and plant inulin production.</title>
        <authorList>
            <person name="Fan W."/>
            <person name="Wang S."/>
            <person name="Wang H."/>
            <person name="Wang A."/>
            <person name="Jiang F."/>
            <person name="Liu H."/>
            <person name="Zhao H."/>
            <person name="Xu D."/>
            <person name="Zhang Y."/>
        </authorList>
    </citation>
    <scope>NUCLEOTIDE SEQUENCE [LARGE SCALE GENOMIC DNA]</scope>
    <source>
        <strain evidence="2">cv. Yunnan</strain>
        <tissue evidence="1">Leaves</tissue>
    </source>
</reference>
<comment type="caution">
    <text evidence="1">The sequence shown here is derived from an EMBL/GenBank/DDBJ whole genome shotgun (WGS) entry which is preliminary data.</text>
</comment>
<dbReference type="Proteomes" id="UP001056120">
    <property type="component" value="Linkage Group LG09"/>
</dbReference>